<feature type="domain" description="Coenzyme Q-binding protein COQ10 START" evidence="1">
    <location>
        <begin position="11"/>
        <end position="126"/>
    </location>
</feature>
<dbReference type="InterPro" id="IPR052044">
    <property type="entry name" value="PKS_Associated_Protein"/>
</dbReference>
<dbReference type="Pfam" id="PF03364">
    <property type="entry name" value="Polyketide_cyc"/>
    <property type="match status" value="1"/>
</dbReference>
<gene>
    <name evidence="3" type="ORF">ACIBG2_03615</name>
</gene>
<dbReference type="PANTHER" id="PTHR36114">
    <property type="entry name" value="16.7 KDA PROTEIN IN WHIE LOCUS"/>
    <property type="match status" value="1"/>
</dbReference>
<dbReference type="EMBL" id="JBITGY010000001">
    <property type="protein sequence ID" value="MFI6496444.1"/>
    <property type="molecule type" value="Genomic_DNA"/>
</dbReference>
<evidence type="ECO:0000313" key="3">
    <source>
        <dbReference type="EMBL" id="MFI6496444.1"/>
    </source>
</evidence>
<protein>
    <submittedName>
        <fullName evidence="3">Cupin domain-containing protein</fullName>
    </submittedName>
</protein>
<reference evidence="3 4" key="1">
    <citation type="submission" date="2024-10" db="EMBL/GenBank/DDBJ databases">
        <title>The Natural Products Discovery Center: Release of the First 8490 Sequenced Strains for Exploring Actinobacteria Biosynthetic Diversity.</title>
        <authorList>
            <person name="Kalkreuter E."/>
            <person name="Kautsar S.A."/>
            <person name="Yang D."/>
            <person name="Bader C.D."/>
            <person name="Teijaro C.N."/>
            <person name="Fluegel L."/>
            <person name="Davis C.M."/>
            <person name="Simpson J.R."/>
            <person name="Lauterbach L."/>
            <person name="Steele A.D."/>
            <person name="Gui C."/>
            <person name="Meng S."/>
            <person name="Li G."/>
            <person name="Viehrig K."/>
            <person name="Ye F."/>
            <person name="Su P."/>
            <person name="Kiefer A.F."/>
            <person name="Nichols A."/>
            <person name="Cepeda A.J."/>
            <person name="Yan W."/>
            <person name="Fan B."/>
            <person name="Jiang Y."/>
            <person name="Adhikari A."/>
            <person name="Zheng C.-J."/>
            <person name="Schuster L."/>
            <person name="Cowan T.M."/>
            <person name="Smanski M.J."/>
            <person name="Chevrette M.G."/>
            <person name="De Carvalho L.P.S."/>
            <person name="Shen B."/>
        </authorList>
    </citation>
    <scope>NUCLEOTIDE SEQUENCE [LARGE SCALE GENOMIC DNA]</scope>
    <source>
        <strain evidence="3 4">NPDC050545</strain>
    </source>
</reference>
<evidence type="ECO:0000313" key="4">
    <source>
        <dbReference type="Proteomes" id="UP001612741"/>
    </source>
</evidence>
<dbReference type="Proteomes" id="UP001612741">
    <property type="component" value="Unassembled WGS sequence"/>
</dbReference>
<dbReference type="SUPFAM" id="SSF51182">
    <property type="entry name" value="RmlC-like cupins"/>
    <property type="match status" value="1"/>
</dbReference>
<keyword evidence="4" id="KW-1185">Reference proteome</keyword>
<dbReference type="InterPro" id="IPR013096">
    <property type="entry name" value="Cupin_2"/>
</dbReference>
<accession>A0ABW7YPL2</accession>
<organism evidence="3 4">
    <name type="scientific">Nonomuraea typhae</name>
    <dbReference type="NCBI Taxonomy" id="2603600"/>
    <lineage>
        <taxon>Bacteria</taxon>
        <taxon>Bacillati</taxon>
        <taxon>Actinomycetota</taxon>
        <taxon>Actinomycetes</taxon>
        <taxon>Streptosporangiales</taxon>
        <taxon>Streptosporangiaceae</taxon>
        <taxon>Nonomuraea</taxon>
    </lineage>
</organism>
<dbReference type="InterPro" id="IPR011051">
    <property type="entry name" value="RmlC_Cupin_sf"/>
</dbReference>
<evidence type="ECO:0000259" key="1">
    <source>
        <dbReference type="Pfam" id="PF03364"/>
    </source>
</evidence>
<proteinExistence type="predicted"/>
<feature type="domain" description="Cupin type-2" evidence="2">
    <location>
        <begin position="187"/>
        <end position="251"/>
    </location>
</feature>
<dbReference type="CDD" id="cd06991">
    <property type="entry name" value="cupin_TcmJ-like"/>
    <property type="match status" value="1"/>
</dbReference>
<dbReference type="RefSeq" id="WP_397078577.1">
    <property type="nucleotide sequence ID" value="NZ_JBITGY010000001.1"/>
</dbReference>
<dbReference type="InterPro" id="IPR014710">
    <property type="entry name" value="RmlC-like_jellyroll"/>
</dbReference>
<sequence length="273" mass="30992">MIGHVDNAVEIEAPIGFVWAQVNDVRDWPALFTEYAKVEVLEEEEDSVVFSLTMHPDEQGKQWSWVSRRSWDRDAWTVRARRVETGPFEFMNIVWTFEELAADRTRMRWVQDFHMKHDAPADTATMTEHINRNTRVQMKIIKDRVEGRRRAVVAFADVPSNTRRGGDVRTLVSPATVGSSSGFLGAVRLAPGEKVAEHYHPYSEEYLFLVSGELRVDLDDEAVTLTAEQSLLVPRNVRHRLVNEGDGEALAVFQLSPLAPRPDLGHVDTEVTA</sequence>
<dbReference type="SUPFAM" id="SSF55961">
    <property type="entry name" value="Bet v1-like"/>
    <property type="match status" value="1"/>
</dbReference>
<dbReference type="Gene3D" id="2.60.120.10">
    <property type="entry name" value="Jelly Rolls"/>
    <property type="match status" value="1"/>
</dbReference>
<dbReference type="InterPro" id="IPR005031">
    <property type="entry name" value="COQ10_START"/>
</dbReference>
<dbReference type="Gene3D" id="3.30.530.20">
    <property type="match status" value="1"/>
</dbReference>
<evidence type="ECO:0000259" key="2">
    <source>
        <dbReference type="Pfam" id="PF07883"/>
    </source>
</evidence>
<dbReference type="PANTHER" id="PTHR36114:SF1">
    <property type="entry name" value="16.7 KDA PROTEIN IN WHIE LOCUS"/>
    <property type="match status" value="1"/>
</dbReference>
<dbReference type="Pfam" id="PF07883">
    <property type="entry name" value="Cupin_2"/>
    <property type="match status" value="1"/>
</dbReference>
<comment type="caution">
    <text evidence="3">The sequence shown here is derived from an EMBL/GenBank/DDBJ whole genome shotgun (WGS) entry which is preliminary data.</text>
</comment>
<dbReference type="InterPro" id="IPR023393">
    <property type="entry name" value="START-like_dom_sf"/>
</dbReference>
<name>A0ABW7YPL2_9ACTN</name>